<evidence type="ECO:0000313" key="2">
    <source>
        <dbReference type="Proteomes" id="UP000242175"/>
    </source>
</evidence>
<organism evidence="1 2">
    <name type="scientific">Paraphotobacterium marinum</name>
    <dbReference type="NCBI Taxonomy" id="1755811"/>
    <lineage>
        <taxon>Bacteria</taxon>
        <taxon>Pseudomonadati</taxon>
        <taxon>Pseudomonadota</taxon>
        <taxon>Gammaproteobacteria</taxon>
        <taxon>Vibrionales</taxon>
        <taxon>Vibrionaceae</taxon>
        <taxon>Paraphotobacterium</taxon>
    </lineage>
</organism>
<evidence type="ECO:0000313" key="1">
    <source>
        <dbReference type="EMBL" id="ASK79791.1"/>
    </source>
</evidence>
<reference evidence="1 2" key="1">
    <citation type="journal article" date="2016" name="Int. J. Syst. Evol. Microbiol.">
        <title>Paraphotobacterium marinum gen. nov., sp. nov., a member of the family Vibrionaceae, isolated from surface seawater.</title>
        <authorList>
            <person name="Huang Z."/>
            <person name="Dong C."/>
            <person name="Shao Z."/>
        </authorList>
    </citation>
    <scope>NUCLEOTIDE SEQUENCE [LARGE SCALE GENOMIC DNA]</scope>
    <source>
        <strain evidence="1 2">NSCS20N07D</strain>
    </source>
</reference>
<dbReference type="OrthoDB" id="6401390at2"/>
<gene>
    <name evidence="1" type="ORF">CF386_12170</name>
</gene>
<name>A0A220VHL2_9GAMM</name>
<sequence>MKVIVEILEDGKYKDKIFENEYFLVKGERHAFSPSYAAQLIKENRAKYSEVLDEDHEHFNNFSNS</sequence>
<protein>
    <submittedName>
        <fullName evidence="1">Uncharacterized protein</fullName>
    </submittedName>
</protein>
<dbReference type="RefSeq" id="WP_089074699.1">
    <property type="nucleotide sequence ID" value="NZ_CBCSAM010000003.1"/>
</dbReference>
<dbReference type="AlphaFoldDB" id="A0A220VHL2"/>
<dbReference type="EMBL" id="CP022356">
    <property type="protein sequence ID" value="ASK79791.1"/>
    <property type="molecule type" value="Genomic_DNA"/>
</dbReference>
<keyword evidence="2" id="KW-1185">Reference proteome</keyword>
<dbReference type="KEGG" id="pmai:CF386_12170"/>
<accession>A0A220VHL2</accession>
<proteinExistence type="predicted"/>
<dbReference type="Proteomes" id="UP000242175">
    <property type="component" value="Chromosome small"/>
</dbReference>